<proteinExistence type="predicted"/>
<feature type="transmembrane region" description="Helical" evidence="1">
    <location>
        <begin position="49"/>
        <end position="70"/>
    </location>
</feature>
<feature type="transmembrane region" description="Helical" evidence="1">
    <location>
        <begin position="14"/>
        <end position="37"/>
    </location>
</feature>
<dbReference type="AlphaFoldDB" id="A0AAW1XM82"/>
<name>A0AAW1XM82_RUBAR</name>
<dbReference type="Proteomes" id="UP001457282">
    <property type="component" value="Unassembled WGS sequence"/>
</dbReference>
<keyword evidence="1" id="KW-0472">Membrane</keyword>
<evidence type="ECO:0000256" key="1">
    <source>
        <dbReference type="SAM" id="Phobius"/>
    </source>
</evidence>
<accession>A0AAW1XM82</accession>
<gene>
    <name evidence="2" type="ORF">M0R45_013563</name>
</gene>
<keyword evidence="1" id="KW-0812">Transmembrane</keyword>
<protein>
    <submittedName>
        <fullName evidence="2">Uncharacterized protein</fullName>
    </submittedName>
</protein>
<sequence>MVGDFYHHAGICRLFAMVTLLLGGALACYGLLLCLRMRTVRSERASSEMWKVAGLALFPFYVLPQVLLWLY</sequence>
<evidence type="ECO:0000313" key="2">
    <source>
        <dbReference type="EMBL" id="KAK9936737.1"/>
    </source>
</evidence>
<evidence type="ECO:0000313" key="3">
    <source>
        <dbReference type="Proteomes" id="UP001457282"/>
    </source>
</evidence>
<organism evidence="2 3">
    <name type="scientific">Rubus argutus</name>
    <name type="common">Southern blackberry</name>
    <dbReference type="NCBI Taxonomy" id="59490"/>
    <lineage>
        <taxon>Eukaryota</taxon>
        <taxon>Viridiplantae</taxon>
        <taxon>Streptophyta</taxon>
        <taxon>Embryophyta</taxon>
        <taxon>Tracheophyta</taxon>
        <taxon>Spermatophyta</taxon>
        <taxon>Magnoliopsida</taxon>
        <taxon>eudicotyledons</taxon>
        <taxon>Gunneridae</taxon>
        <taxon>Pentapetalae</taxon>
        <taxon>rosids</taxon>
        <taxon>fabids</taxon>
        <taxon>Rosales</taxon>
        <taxon>Rosaceae</taxon>
        <taxon>Rosoideae</taxon>
        <taxon>Rosoideae incertae sedis</taxon>
        <taxon>Rubus</taxon>
    </lineage>
</organism>
<dbReference type="EMBL" id="JBEDUW010000003">
    <property type="protein sequence ID" value="KAK9936737.1"/>
    <property type="molecule type" value="Genomic_DNA"/>
</dbReference>
<keyword evidence="1" id="KW-1133">Transmembrane helix</keyword>
<keyword evidence="3" id="KW-1185">Reference proteome</keyword>
<reference evidence="2 3" key="1">
    <citation type="journal article" date="2023" name="G3 (Bethesda)">
        <title>A chromosome-length genome assembly and annotation of blackberry (Rubus argutus, cv. 'Hillquist').</title>
        <authorList>
            <person name="Bruna T."/>
            <person name="Aryal R."/>
            <person name="Dudchenko O."/>
            <person name="Sargent D.J."/>
            <person name="Mead D."/>
            <person name="Buti M."/>
            <person name="Cavallini A."/>
            <person name="Hytonen T."/>
            <person name="Andres J."/>
            <person name="Pham M."/>
            <person name="Weisz D."/>
            <person name="Mascagni F."/>
            <person name="Usai G."/>
            <person name="Natali L."/>
            <person name="Bassil N."/>
            <person name="Fernandez G.E."/>
            <person name="Lomsadze A."/>
            <person name="Armour M."/>
            <person name="Olukolu B."/>
            <person name="Poorten T."/>
            <person name="Britton C."/>
            <person name="Davik J."/>
            <person name="Ashrafi H."/>
            <person name="Aiden E.L."/>
            <person name="Borodovsky M."/>
            <person name="Worthington M."/>
        </authorList>
    </citation>
    <scope>NUCLEOTIDE SEQUENCE [LARGE SCALE GENOMIC DNA]</scope>
    <source>
        <strain evidence="2">PI 553951</strain>
    </source>
</reference>
<comment type="caution">
    <text evidence="2">The sequence shown here is derived from an EMBL/GenBank/DDBJ whole genome shotgun (WGS) entry which is preliminary data.</text>
</comment>